<gene>
    <name evidence="1" type="ORF">KC660_04655</name>
</gene>
<accession>A0A955L4R5</accession>
<evidence type="ECO:0000313" key="1">
    <source>
        <dbReference type="EMBL" id="MCA9382666.1"/>
    </source>
</evidence>
<organism evidence="1 2">
    <name type="scientific">Candidatus Dojkabacteria bacterium</name>
    <dbReference type="NCBI Taxonomy" id="2099670"/>
    <lineage>
        <taxon>Bacteria</taxon>
        <taxon>Candidatus Dojkabacteria</taxon>
    </lineage>
</organism>
<protein>
    <submittedName>
        <fullName evidence="1">Uncharacterized protein</fullName>
    </submittedName>
</protein>
<dbReference type="EMBL" id="JAGQLG010000201">
    <property type="protein sequence ID" value="MCA9382666.1"/>
    <property type="molecule type" value="Genomic_DNA"/>
</dbReference>
<proteinExistence type="predicted"/>
<sequence>MILEEIKTEFDDIVAIYNNDVFKDRNKDLLHEYSDRFTKLYKEIGPHCSETYGYRTMHDDKAASAIKARIARGLMETEKMTWNKAESLAAASQEYTDFLQERVFYYESWDSVDHLRNTIKQYIINIGLKISSMP</sequence>
<name>A0A955L4R5_9BACT</name>
<reference evidence="1" key="1">
    <citation type="submission" date="2020-04" db="EMBL/GenBank/DDBJ databases">
        <authorList>
            <person name="Zhang T."/>
        </authorList>
    </citation>
    <scope>NUCLEOTIDE SEQUENCE</scope>
    <source>
        <strain evidence="1">HKST-UBA10</strain>
    </source>
</reference>
<evidence type="ECO:0000313" key="2">
    <source>
        <dbReference type="Proteomes" id="UP000782843"/>
    </source>
</evidence>
<dbReference type="AlphaFoldDB" id="A0A955L4R5"/>
<comment type="caution">
    <text evidence="1">The sequence shown here is derived from an EMBL/GenBank/DDBJ whole genome shotgun (WGS) entry which is preliminary data.</text>
</comment>
<dbReference type="Proteomes" id="UP000782843">
    <property type="component" value="Unassembled WGS sequence"/>
</dbReference>
<reference evidence="1" key="2">
    <citation type="journal article" date="2021" name="Microbiome">
        <title>Successional dynamics and alternative stable states in a saline activated sludge microbial community over 9 years.</title>
        <authorList>
            <person name="Wang Y."/>
            <person name="Ye J."/>
            <person name="Ju F."/>
            <person name="Liu L."/>
            <person name="Boyd J.A."/>
            <person name="Deng Y."/>
            <person name="Parks D.H."/>
            <person name="Jiang X."/>
            <person name="Yin X."/>
            <person name="Woodcroft B.J."/>
            <person name="Tyson G.W."/>
            <person name="Hugenholtz P."/>
            <person name="Polz M.F."/>
            <person name="Zhang T."/>
        </authorList>
    </citation>
    <scope>NUCLEOTIDE SEQUENCE</scope>
    <source>
        <strain evidence="1">HKST-UBA10</strain>
    </source>
</reference>